<feature type="domain" description="EamA" evidence="7">
    <location>
        <begin position="31"/>
        <end position="163"/>
    </location>
</feature>
<dbReference type="Proteomes" id="UP001314170">
    <property type="component" value="Unassembled WGS sequence"/>
</dbReference>
<organism evidence="8 9">
    <name type="scientific">Dovyalis caffra</name>
    <dbReference type="NCBI Taxonomy" id="77055"/>
    <lineage>
        <taxon>Eukaryota</taxon>
        <taxon>Viridiplantae</taxon>
        <taxon>Streptophyta</taxon>
        <taxon>Embryophyta</taxon>
        <taxon>Tracheophyta</taxon>
        <taxon>Spermatophyta</taxon>
        <taxon>Magnoliopsida</taxon>
        <taxon>eudicotyledons</taxon>
        <taxon>Gunneridae</taxon>
        <taxon>Pentapetalae</taxon>
        <taxon>rosids</taxon>
        <taxon>fabids</taxon>
        <taxon>Malpighiales</taxon>
        <taxon>Salicaceae</taxon>
        <taxon>Flacourtieae</taxon>
        <taxon>Dovyalis</taxon>
    </lineage>
</organism>
<feature type="transmembrane region" description="Helical" evidence="6">
    <location>
        <begin position="226"/>
        <end position="247"/>
    </location>
</feature>
<dbReference type="PANTHER" id="PTHR31218">
    <property type="entry name" value="WAT1-RELATED PROTEIN"/>
    <property type="match status" value="1"/>
</dbReference>
<comment type="similarity">
    <text evidence="2 6">Belongs to the drug/metabolite transporter (DMT) superfamily. Plant drug/metabolite exporter (P-DME) (TC 2.A.7.4) family.</text>
</comment>
<accession>A0AAV1REY4</accession>
<dbReference type="InterPro" id="IPR000620">
    <property type="entry name" value="EamA_dom"/>
</dbReference>
<dbReference type="EMBL" id="CAWUPB010000950">
    <property type="protein sequence ID" value="CAK7334429.1"/>
    <property type="molecule type" value="Genomic_DNA"/>
</dbReference>
<feature type="transmembrane region" description="Helical" evidence="6">
    <location>
        <begin position="117"/>
        <end position="135"/>
    </location>
</feature>
<evidence type="ECO:0000259" key="7">
    <source>
        <dbReference type="Pfam" id="PF00892"/>
    </source>
</evidence>
<evidence type="ECO:0000256" key="4">
    <source>
        <dbReference type="ARBA" id="ARBA00022989"/>
    </source>
</evidence>
<comment type="caution">
    <text evidence="8">The sequence shown here is derived from an EMBL/GenBank/DDBJ whole genome shotgun (WGS) entry which is preliminary data.</text>
</comment>
<dbReference type="GO" id="GO:0016020">
    <property type="term" value="C:membrane"/>
    <property type="evidence" value="ECO:0007669"/>
    <property type="project" value="UniProtKB-SubCell"/>
</dbReference>
<reference evidence="8 9" key="1">
    <citation type="submission" date="2024-01" db="EMBL/GenBank/DDBJ databases">
        <authorList>
            <person name="Waweru B."/>
        </authorList>
    </citation>
    <scope>NUCLEOTIDE SEQUENCE [LARGE SCALE GENOMIC DNA]</scope>
</reference>
<evidence type="ECO:0000256" key="6">
    <source>
        <dbReference type="RuleBase" id="RU363077"/>
    </source>
</evidence>
<protein>
    <recommendedName>
        <fullName evidence="6">WAT1-related protein</fullName>
    </recommendedName>
</protein>
<feature type="transmembrane region" description="Helical" evidence="6">
    <location>
        <begin position="262"/>
        <end position="283"/>
    </location>
</feature>
<proteinExistence type="inferred from homology"/>
<dbReference type="GO" id="GO:0022857">
    <property type="term" value="F:transmembrane transporter activity"/>
    <property type="evidence" value="ECO:0007669"/>
    <property type="project" value="InterPro"/>
</dbReference>
<feature type="transmembrane region" description="Helical" evidence="6">
    <location>
        <begin position="194"/>
        <end position="214"/>
    </location>
</feature>
<evidence type="ECO:0000313" key="8">
    <source>
        <dbReference type="EMBL" id="CAK7334429.1"/>
    </source>
</evidence>
<feature type="domain" description="EamA" evidence="7">
    <location>
        <begin position="196"/>
        <end position="334"/>
    </location>
</feature>
<evidence type="ECO:0000256" key="1">
    <source>
        <dbReference type="ARBA" id="ARBA00004141"/>
    </source>
</evidence>
<feature type="transmembrane region" description="Helical" evidence="6">
    <location>
        <begin position="55"/>
        <end position="72"/>
    </location>
</feature>
<keyword evidence="5 6" id="KW-0472">Membrane</keyword>
<keyword evidence="9" id="KW-1185">Reference proteome</keyword>
<feature type="transmembrane region" description="Helical" evidence="6">
    <location>
        <begin position="84"/>
        <end position="105"/>
    </location>
</feature>
<evidence type="ECO:0000313" key="9">
    <source>
        <dbReference type="Proteomes" id="UP001314170"/>
    </source>
</evidence>
<comment type="subcellular location">
    <subcellularLocation>
        <location evidence="1 6">Membrane</location>
        <topology evidence="1 6">Multi-pass membrane protein</topology>
    </subcellularLocation>
</comment>
<evidence type="ECO:0000256" key="5">
    <source>
        <dbReference type="ARBA" id="ARBA00023136"/>
    </source>
</evidence>
<feature type="transmembrane region" description="Helical" evidence="6">
    <location>
        <begin position="315"/>
        <end position="334"/>
    </location>
</feature>
<evidence type="ECO:0000256" key="2">
    <source>
        <dbReference type="ARBA" id="ARBA00007635"/>
    </source>
</evidence>
<keyword evidence="3 6" id="KW-0812">Transmembrane</keyword>
<dbReference type="SUPFAM" id="SSF103481">
    <property type="entry name" value="Multidrug resistance efflux transporter EmrE"/>
    <property type="match status" value="2"/>
</dbReference>
<feature type="transmembrane region" description="Helical" evidence="6">
    <location>
        <begin position="290"/>
        <end position="309"/>
    </location>
</feature>
<sequence>MAEPGTSASTKRMFSVSEGAKLHIAMTIFQLGYSGNHVIMRAALNMGVSKLVFPIYRNIIAVVLLVPFAYFIEKKDRPTLTISHLIQFFLLGFVGITFNQGFYLFGLDNTSPTFASATENAVPAVTFILATLLGLEQVHLNRRDGIAKVLGTLTSFIGASVITLYKGPTIYGPNSPSEQSHLMFALGDAKTKNWTLGCICCFGHCLCWASWIVLQAFVLKKYPARFSVYSFTCFFGVLQFLAIAGYFERDSQAWHVHSVGELFTIFYAGLVVSGMGFAIQIWVIQRGGPVFVSGYLPLQTMLVAVMASIALHEDFYLGGIVGAMLIVVGLYLVVWGKSKETKLATEKDAILISSDDSQAKFPGKSSLVQPLLNSGE</sequence>
<gene>
    <name evidence="8" type="ORF">DCAF_LOCUS9915</name>
</gene>
<dbReference type="AlphaFoldDB" id="A0AAV1REY4"/>
<keyword evidence="4 6" id="KW-1133">Transmembrane helix</keyword>
<dbReference type="Pfam" id="PF00892">
    <property type="entry name" value="EamA"/>
    <property type="match status" value="2"/>
</dbReference>
<feature type="transmembrane region" description="Helical" evidence="6">
    <location>
        <begin position="147"/>
        <end position="165"/>
    </location>
</feature>
<name>A0AAV1REY4_9ROSI</name>
<evidence type="ECO:0000256" key="3">
    <source>
        <dbReference type="ARBA" id="ARBA00022692"/>
    </source>
</evidence>
<dbReference type="InterPro" id="IPR037185">
    <property type="entry name" value="EmrE-like"/>
</dbReference>
<dbReference type="InterPro" id="IPR030184">
    <property type="entry name" value="WAT1-related"/>
</dbReference>